<accession>A0ABN8YKP3</accession>
<keyword evidence="3" id="KW-1185">Reference proteome</keyword>
<evidence type="ECO:0000256" key="1">
    <source>
        <dbReference type="SAM" id="MobiDB-lite"/>
    </source>
</evidence>
<reference evidence="2" key="1">
    <citation type="submission" date="2023-04" db="EMBL/GenBank/DDBJ databases">
        <authorList>
            <consortium name="ELIXIR-Norway"/>
        </authorList>
    </citation>
    <scope>NUCLEOTIDE SEQUENCE [LARGE SCALE GENOMIC DNA]</scope>
</reference>
<evidence type="ECO:0000313" key="3">
    <source>
        <dbReference type="Proteomes" id="UP001176941"/>
    </source>
</evidence>
<evidence type="ECO:0000313" key="2">
    <source>
        <dbReference type="EMBL" id="CAI9160471.1"/>
    </source>
</evidence>
<name>A0ABN8YKP3_RANTA</name>
<dbReference type="EMBL" id="OX459938">
    <property type="protein sequence ID" value="CAI9160471.1"/>
    <property type="molecule type" value="Genomic_DNA"/>
</dbReference>
<organism evidence="2 3">
    <name type="scientific">Rangifer tarandus platyrhynchus</name>
    <name type="common">Svalbard reindeer</name>
    <dbReference type="NCBI Taxonomy" id="3082113"/>
    <lineage>
        <taxon>Eukaryota</taxon>
        <taxon>Metazoa</taxon>
        <taxon>Chordata</taxon>
        <taxon>Craniata</taxon>
        <taxon>Vertebrata</taxon>
        <taxon>Euteleostomi</taxon>
        <taxon>Mammalia</taxon>
        <taxon>Eutheria</taxon>
        <taxon>Laurasiatheria</taxon>
        <taxon>Artiodactyla</taxon>
        <taxon>Ruminantia</taxon>
        <taxon>Pecora</taxon>
        <taxon>Cervidae</taxon>
        <taxon>Odocoileinae</taxon>
        <taxon>Rangifer</taxon>
    </lineage>
</organism>
<proteinExistence type="predicted"/>
<dbReference type="Proteomes" id="UP001176941">
    <property type="component" value="Chromosome 2"/>
</dbReference>
<feature type="compositionally biased region" description="Low complexity" evidence="1">
    <location>
        <begin position="18"/>
        <end position="28"/>
    </location>
</feature>
<feature type="region of interest" description="Disordered" evidence="1">
    <location>
        <begin position="81"/>
        <end position="123"/>
    </location>
</feature>
<protein>
    <submittedName>
        <fullName evidence="2">Uncharacterized protein</fullName>
    </submittedName>
</protein>
<gene>
    <name evidence="2" type="ORF">MRATA1EN1_LOCUS9433</name>
</gene>
<sequence length="123" mass="12760">MVPRGTAERAPTPAAFNPAGARPGSAAPRKPRRPGCCRLLIRVGPARARKAAAAFAPDLRAKRQGSPGGKVIVAVTVWALSTPAGPRRPDGTASPPRPQPTRSPEARSPRPRCSPRGSGSCFP</sequence>
<feature type="region of interest" description="Disordered" evidence="1">
    <location>
        <begin position="1"/>
        <end position="35"/>
    </location>
</feature>
<feature type="compositionally biased region" description="Low complexity" evidence="1">
    <location>
        <begin position="114"/>
        <end position="123"/>
    </location>
</feature>